<organism evidence="1 2">
    <name type="scientific">Rhodovibrio sodomensis</name>
    <dbReference type="NCBI Taxonomy" id="1088"/>
    <lineage>
        <taxon>Bacteria</taxon>
        <taxon>Pseudomonadati</taxon>
        <taxon>Pseudomonadota</taxon>
        <taxon>Alphaproteobacteria</taxon>
        <taxon>Rhodospirillales</taxon>
        <taxon>Rhodovibrionaceae</taxon>
        <taxon>Rhodovibrio</taxon>
    </lineage>
</organism>
<reference evidence="1 2" key="1">
    <citation type="journal article" date="2020" name="Microorganisms">
        <title>Osmotic Adaptation and Compatible Solute Biosynthesis of Phototrophic Bacteria as Revealed from Genome Analyses.</title>
        <authorList>
            <person name="Imhoff J.F."/>
            <person name="Rahn T."/>
            <person name="Kunzel S."/>
            <person name="Keller A."/>
            <person name="Neulinger S.C."/>
        </authorList>
    </citation>
    <scope>NUCLEOTIDE SEQUENCE [LARGE SCALE GENOMIC DNA]</scope>
    <source>
        <strain evidence="1 2">DSM 9895</strain>
    </source>
</reference>
<accession>A0ABS1DA60</accession>
<proteinExistence type="predicted"/>
<dbReference type="RefSeq" id="WP_200339399.1">
    <property type="nucleotide sequence ID" value="NZ_NRRL01000006.1"/>
</dbReference>
<protein>
    <recommendedName>
        <fullName evidence="3">Bartonella effector protein BID domain-containing protein</fullName>
    </recommendedName>
</protein>
<evidence type="ECO:0000313" key="1">
    <source>
        <dbReference type="EMBL" id="MBK1667329.1"/>
    </source>
</evidence>
<gene>
    <name evidence="1" type="ORF">CKO28_04710</name>
</gene>
<evidence type="ECO:0000313" key="2">
    <source>
        <dbReference type="Proteomes" id="UP001296873"/>
    </source>
</evidence>
<evidence type="ECO:0008006" key="3">
    <source>
        <dbReference type="Google" id="ProtNLM"/>
    </source>
</evidence>
<dbReference type="Proteomes" id="UP001296873">
    <property type="component" value="Unassembled WGS sequence"/>
</dbReference>
<sequence length="311" mass="34467">MQGVDEKAQRRAESLIHNHAVEQDRLDRALAGVLGGGRFGERVTLSADRLDDPEHIHAAKRSNPNRAEEIQRLHDVATDRGEAALEIYCDETASRMLADQNPKALFEIGKQAERHVDHVVVPEWARQRVLAYQQVREDVDATGRAGDQASAALRRTERLAQMIQENTPLRRLVEGSARHRHLAGLIARDAEKVAPVRHETAEQQLAIAGSYLSEAASLFGRQDADMAQQARAVSSVIRERQDSGPEPRNTAQFLVQVEAAVTKVGEALKARGFTAQASLGRAVENDLREIRGSLKVVEMPQRRSEAALEER</sequence>
<dbReference type="EMBL" id="NRRL01000006">
    <property type="protein sequence ID" value="MBK1667329.1"/>
    <property type="molecule type" value="Genomic_DNA"/>
</dbReference>
<name>A0ABS1DA60_9PROT</name>
<keyword evidence="2" id="KW-1185">Reference proteome</keyword>
<comment type="caution">
    <text evidence="1">The sequence shown here is derived from an EMBL/GenBank/DDBJ whole genome shotgun (WGS) entry which is preliminary data.</text>
</comment>